<keyword evidence="3" id="KW-1185">Reference proteome</keyword>
<dbReference type="InterPro" id="IPR050975">
    <property type="entry name" value="Sleep_regulator"/>
</dbReference>
<evidence type="ECO:0000313" key="4">
    <source>
        <dbReference type="RefSeq" id="XP_013407428.1"/>
    </source>
</evidence>
<feature type="signal peptide" evidence="2">
    <location>
        <begin position="1"/>
        <end position="22"/>
    </location>
</feature>
<dbReference type="AlphaFoldDB" id="A0A1S3JAS8"/>
<keyword evidence="1 2" id="KW-0732">Signal</keyword>
<dbReference type="InParanoid" id="A0A1S3JAS8"/>
<dbReference type="RefSeq" id="XP_013407428.1">
    <property type="nucleotide sequence ID" value="XM_013551974.1"/>
</dbReference>
<accession>A0A1S3JAS8</accession>
<name>A0A1S3JAS8_LINAN</name>
<proteinExistence type="predicted"/>
<feature type="chain" id="PRO_5010366756" evidence="2">
    <location>
        <begin position="23"/>
        <end position="145"/>
    </location>
</feature>
<gene>
    <name evidence="4" type="primary">LOC106171572</name>
</gene>
<dbReference type="KEGG" id="lak:106171572"/>
<dbReference type="PANTHER" id="PTHR33562">
    <property type="entry name" value="ATILLA, ISOFORM B-RELATED-RELATED"/>
    <property type="match status" value="1"/>
</dbReference>
<evidence type="ECO:0000313" key="3">
    <source>
        <dbReference type="Proteomes" id="UP000085678"/>
    </source>
</evidence>
<evidence type="ECO:0000256" key="2">
    <source>
        <dbReference type="SAM" id="SignalP"/>
    </source>
</evidence>
<evidence type="ECO:0000256" key="1">
    <source>
        <dbReference type="ARBA" id="ARBA00022729"/>
    </source>
</evidence>
<protein>
    <submittedName>
        <fullName evidence="4">Uncharacterized protein LOC106171572</fullName>
    </submittedName>
</protein>
<reference evidence="4" key="1">
    <citation type="submission" date="2025-08" db="UniProtKB">
        <authorList>
            <consortium name="RefSeq"/>
        </authorList>
    </citation>
    <scope>IDENTIFICATION</scope>
    <source>
        <tissue evidence="4">Gonads</tissue>
    </source>
</reference>
<dbReference type="GeneID" id="106171572"/>
<organism evidence="3 4">
    <name type="scientific">Lingula anatina</name>
    <name type="common">Brachiopod</name>
    <name type="synonym">Lingula unguis</name>
    <dbReference type="NCBI Taxonomy" id="7574"/>
    <lineage>
        <taxon>Eukaryota</taxon>
        <taxon>Metazoa</taxon>
        <taxon>Spiralia</taxon>
        <taxon>Lophotrochozoa</taxon>
        <taxon>Brachiopoda</taxon>
        <taxon>Linguliformea</taxon>
        <taxon>Lingulata</taxon>
        <taxon>Lingulida</taxon>
        <taxon>Linguloidea</taxon>
        <taxon>Lingulidae</taxon>
        <taxon>Lingula</taxon>
    </lineage>
</organism>
<dbReference type="OrthoDB" id="6083863at2759"/>
<dbReference type="Proteomes" id="UP000085678">
    <property type="component" value="Unplaced"/>
</dbReference>
<sequence length="145" mass="15088">MASFTFVVGLVVLFGLYSYGESVMCYQCEDLEGGKCGKIFTASATATKVNCSVSCKKSHGGIGAGGFAIVGYKRECGNSTTFTCRGGSVGSIQGSGGAFGEECYCNTDYCNGATSQFMNPGPLLLLAVTSIMNAVFLPHLPHLMN</sequence>